<dbReference type="AlphaFoldDB" id="B8EIH8"/>
<evidence type="ECO:0000313" key="2">
    <source>
        <dbReference type="Proteomes" id="UP000002257"/>
    </source>
</evidence>
<organism evidence="1 2">
    <name type="scientific">Methylocella silvestris (strain DSM 15510 / CIP 108128 / LMG 27833 / NCIMB 13906 / BL2)</name>
    <dbReference type="NCBI Taxonomy" id="395965"/>
    <lineage>
        <taxon>Bacteria</taxon>
        <taxon>Pseudomonadati</taxon>
        <taxon>Pseudomonadota</taxon>
        <taxon>Alphaproteobacteria</taxon>
        <taxon>Hyphomicrobiales</taxon>
        <taxon>Beijerinckiaceae</taxon>
        <taxon>Methylocella</taxon>
    </lineage>
</organism>
<dbReference type="KEGG" id="msl:Msil_2367"/>
<keyword evidence="2" id="KW-1185">Reference proteome</keyword>
<evidence type="ECO:0000313" key="1">
    <source>
        <dbReference type="EMBL" id="ACK51297.1"/>
    </source>
</evidence>
<sequence>MQSLAGQAFMLLKLKSRGKIGDADYISFGGAAVQDFPGGPGYTAAHRAIGGVYVNGVSIDVSPRIAAPPALRKMLWSTDAATDFVQPGAVNYGDGPIERLAKLRVEPRLQSFIQRQKPGTALEVNMCADLIGVLKEDLVKVHDDVADDFTSRLARRGKQLYDFDTVRKGVASLAQNQPLGKLPAPPFRSRQREAFLQDFSARQGAASDDIGEHYVMDGRMTQNPSEDPYASDLSIGLQREEIARGSVELASASAVMEKSDAVDQAIGGPTKAES</sequence>
<gene>
    <name evidence="1" type="ordered locus">Msil_2367</name>
</gene>
<dbReference type="Proteomes" id="UP000002257">
    <property type="component" value="Chromosome"/>
</dbReference>
<dbReference type="EMBL" id="CP001280">
    <property type="protein sequence ID" value="ACK51297.1"/>
    <property type="molecule type" value="Genomic_DNA"/>
</dbReference>
<dbReference type="STRING" id="395965.Msil_2367"/>
<dbReference type="HOGENOM" id="CLU_1014934_0_0_5"/>
<protein>
    <submittedName>
        <fullName evidence="1">Uncharacterized protein</fullName>
    </submittedName>
</protein>
<proteinExistence type="predicted"/>
<name>B8EIH8_METSB</name>
<reference evidence="1 2" key="1">
    <citation type="journal article" date="2010" name="J. Bacteriol.">
        <title>Complete genome sequence of the aerobic facultative methanotroph Methylocella silvestris BL2.</title>
        <authorList>
            <person name="Chen Y."/>
            <person name="Crombie A."/>
            <person name="Rahman M.T."/>
            <person name="Dedysh S.N."/>
            <person name="Liesack W."/>
            <person name="Stott M.B."/>
            <person name="Alam M."/>
            <person name="Theisen A.R."/>
            <person name="Murrell J.C."/>
            <person name="Dunfield P.F."/>
        </authorList>
    </citation>
    <scope>NUCLEOTIDE SEQUENCE [LARGE SCALE GENOMIC DNA]</scope>
    <source>
        <strain evidence="2">DSM 15510 / CIP 108128 / LMG 27833 / NCIMB 13906 / BL2</strain>
    </source>
</reference>
<accession>B8EIH8</accession>